<dbReference type="GO" id="GO:0017000">
    <property type="term" value="P:antibiotic biosynthetic process"/>
    <property type="evidence" value="ECO:0007669"/>
    <property type="project" value="UniProtKB-ARBA"/>
</dbReference>
<evidence type="ECO:0000256" key="3">
    <source>
        <dbReference type="ARBA" id="ARBA00022679"/>
    </source>
</evidence>
<dbReference type="EMBL" id="CP023699">
    <property type="protein sequence ID" value="QEU95738.1"/>
    <property type="molecule type" value="Genomic_DNA"/>
</dbReference>
<dbReference type="KEGG" id="ska:CP970_36685"/>
<evidence type="ECO:0000313" key="7">
    <source>
        <dbReference type="Proteomes" id="UP000325529"/>
    </source>
</evidence>
<sequence length="266" mass="27586">MTEGMNATDTRVLASNGLLPMSSEQGLALFDAALGLQVPLAVPTPIGLDALRTRLANGDPMSPLLKALVTVRARRRVSAATGDGTSGGAPVTGQADDGSVLVKELTAADEEQRLPMVLDVVRKYAAAILGLADGGAVPANRGLLDLGFDSLTAVELRNRLGRAAGLRLPTTLVFDHPTAQGVASYILSRLDLGGGPQGDAMGSVFADVDRLTATLAAAPPDVRTRGELAARLQSVLLMLGESDVTEQIKEATDDEMFAFIDNELGS</sequence>
<keyword evidence="4" id="KW-0511">Multifunctional enzyme</keyword>
<dbReference type="GO" id="GO:0006633">
    <property type="term" value="P:fatty acid biosynthetic process"/>
    <property type="evidence" value="ECO:0007669"/>
    <property type="project" value="TreeGrafter"/>
</dbReference>
<evidence type="ECO:0000256" key="1">
    <source>
        <dbReference type="ARBA" id="ARBA00022450"/>
    </source>
</evidence>
<name>A0A5J6GPR6_STRKN</name>
<evidence type="ECO:0000256" key="2">
    <source>
        <dbReference type="ARBA" id="ARBA00022553"/>
    </source>
</evidence>
<dbReference type="PROSITE" id="PS00012">
    <property type="entry name" value="PHOSPHOPANTETHEINE"/>
    <property type="match status" value="1"/>
</dbReference>
<dbReference type="SMART" id="SM01294">
    <property type="entry name" value="PKS_PP_betabranch"/>
    <property type="match status" value="1"/>
</dbReference>
<dbReference type="SUPFAM" id="SSF47336">
    <property type="entry name" value="ACP-like"/>
    <property type="match status" value="1"/>
</dbReference>
<dbReference type="PANTHER" id="PTHR43775:SF51">
    <property type="entry name" value="INACTIVE PHENOLPHTHIOCEROL SYNTHESIS POLYKETIDE SYNTHASE TYPE I PKS1-RELATED"/>
    <property type="match status" value="1"/>
</dbReference>
<evidence type="ECO:0000313" key="6">
    <source>
        <dbReference type="EMBL" id="QEU95738.1"/>
    </source>
</evidence>
<dbReference type="InterPro" id="IPR006162">
    <property type="entry name" value="Ppantetheine_attach_site"/>
</dbReference>
<dbReference type="Gene3D" id="3.40.50.720">
    <property type="entry name" value="NAD(P)-binding Rossmann-like Domain"/>
    <property type="match status" value="1"/>
</dbReference>
<dbReference type="PROSITE" id="PS50075">
    <property type="entry name" value="CARRIER"/>
    <property type="match status" value="1"/>
</dbReference>
<dbReference type="Proteomes" id="UP000325529">
    <property type="component" value="Chromosome"/>
</dbReference>
<dbReference type="InterPro" id="IPR050091">
    <property type="entry name" value="PKS_NRPS_Biosynth_Enz"/>
</dbReference>
<keyword evidence="2" id="KW-0597">Phosphoprotein</keyword>
<accession>A0A5J6GPR6</accession>
<evidence type="ECO:0000256" key="4">
    <source>
        <dbReference type="ARBA" id="ARBA00023268"/>
    </source>
</evidence>
<evidence type="ECO:0000259" key="5">
    <source>
        <dbReference type="PROSITE" id="PS50075"/>
    </source>
</evidence>
<reference evidence="6 7" key="1">
    <citation type="submission" date="2017-09" db="EMBL/GenBank/DDBJ databases">
        <authorList>
            <person name="Lee N."/>
            <person name="Cho B.-K."/>
        </authorList>
    </citation>
    <scope>NUCLEOTIDE SEQUENCE [LARGE SCALE GENOMIC DNA]</scope>
    <source>
        <strain evidence="6 7">ATCC 12853</strain>
    </source>
</reference>
<keyword evidence="3" id="KW-0808">Transferase</keyword>
<dbReference type="FunFam" id="1.10.1200.10:FF:000007">
    <property type="entry name" value="Probable polyketide synthase pks17"/>
    <property type="match status" value="1"/>
</dbReference>
<dbReference type="InterPro" id="IPR020806">
    <property type="entry name" value="PKS_PP-bd"/>
</dbReference>
<dbReference type="PANTHER" id="PTHR43775">
    <property type="entry name" value="FATTY ACID SYNTHASE"/>
    <property type="match status" value="1"/>
</dbReference>
<keyword evidence="1" id="KW-0596">Phosphopantetheine</keyword>
<dbReference type="GO" id="GO:0031177">
    <property type="term" value="F:phosphopantetheine binding"/>
    <property type="evidence" value="ECO:0007669"/>
    <property type="project" value="InterPro"/>
</dbReference>
<dbReference type="InterPro" id="IPR009081">
    <property type="entry name" value="PP-bd_ACP"/>
</dbReference>
<dbReference type="InterPro" id="IPR036736">
    <property type="entry name" value="ACP-like_sf"/>
</dbReference>
<protein>
    <recommendedName>
        <fullName evidence="5">Carrier domain-containing protein</fullName>
    </recommendedName>
</protein>
<dbReference type="Pfam" id="PF00550">
    <property type="entry name" value="PP-binding"/>
    <property type="match status" value="1"/>
</dbReference>
<dbReference type="GO" id="GO:0004312">
    <property type="term" value="F:fatty acid synthase activity"/>
    <property type="evidence" value="ECO:0007669"/>
    <property type="project" value="TreeGrafter"/>
</dbReference>
<organism evidence="6 7">
    <name type="scientific">Streptomyces kanamyceticus</name>
    <dbReference type="NCBI Taxonomy" id="1967"/>
    <lineage>
        <taxon>Bacteria</taxon>
        <taxon>Bacillati</taxon>
        <taxon>Actinomycetota</taxon>
        <taxon>Actinomycetes</taxon>
        <taxon>Kitasatosporales</taxon>
        <taxon>Streptomycetaceae</taxon>
        <taxon>Streptomyces</taxon>
    </lineage>
</organism>
<dbReference type="RefSeq" id="WP_150494443.1">
    <property type="nucleotide sequence ID" value="NZ_CP023699.1"/>
</dbReference>
<gene>
    <name evidence="6" type="ORF">CP970_36685</name>
</gene>
<dbReference type="SMART" id="SM00823">
    <property type="entry name" value="PKS_PP"/>
    <property type="match status" value="1"/>
</dbReference>
<dbReference type="Gene3D" id="1.10.1200.10">
    <property type="entry name" value="ACP-like"/>
    <property type="match status" value="1"/>
</dbReference>
<feature type="domain" description="Carrier" evidence="5">
    <location>
        <begin position="115"/>
        <end position="190"/>
    </location>
</feature>
<keyword evidence="7" id="KW-1185">Reference proteome</keyword>
<dbReference type="AlphaFoldDB" id="A0A5J6GPR6"/>
<proteinExistence type="predicted"/>